<protein>
    <submittedName>
        <fullName evidence="9">Mechanosensitive ion channel protein MscS</fullName>
    </submittedName>
</protein>
<keyword evidence="3 6" id="KW-0812">Transmembrane</keyword>
<comment type="similarity">
    <text evidence="2">Belongs to the MscS (TC 1.A.23) family.</text>
</comment>
<keyword evidence="5 6" id="KW-0472">Membrane</keyword>
<evidence type="ECO:0000256" key="5">
    <source>
        <dbReference type="ARBA" id="ARBA00023136"/>
    </source>
</evidence>
<evidence type="ECO:0000313" key="10">
    <source>
        <dbReference type="Proteomes" id="UP000292639"/>
    </source>
</evidence>
<feature type="domain" description="Mechanosensitive ion channel MscS C-terminal" evidence="8">
    <location>
        <begin position="330"/>
        <end position="391"/>
    </location>
</feature>
<evidence type="ECO:0000259" key="7">
    <source>
        <dbReference type="Pfam" id="PF00924"/>
    </source>
</evidence>
<dbReference type="OrthoDB" id="9775207at2"/>
<dbReference type="GO" id="GO:0008381">
    <property type="term" value="F:mechanosensitive monoatomic ion channel activity"/>
    <property type="evidence" value="ECO:0007669"/>
    <property type="project" value="InterPro"/>
</dbReference>
<feature type="transmembrane region" description="Helical" evidence="6">
    <location>
        <begin position="162"/>
        <end position="178"/>
    </location>
</feature>
<dbReference type="PANTHER" id="PTHR30414:SF0">
    <property type="entry name" value="MINICONDUCTANCE MECHANOSENSITIVE CHANNEL YBDG"/>
    <property type="match status" value="1"/>
</dbReference>
<comment type="subcellular location">
    <subcellularLocation>
        <location evidence="1">Endomembrane system</location>
        <topology evidence="1">Multi-pass membrane protein</topology>
    </subcellularLocation>
</comment>
<proteinExistence type="inferred from homology"/>
<feature type="domain" description="Mechanosensitive ion channel MscS" evidence="7">
    <location>
        <begin position="180"/>
        <end position="248"/>
    </location>
</feature>
<dbReference type="GO" id="GO:0005886">
    <property type="term" value="C:plasma membrane"/>
    <property type="evidence" value="ECO:0007669"/>
    <property type="project" value="TreeGrafter"/>
</dbReference>
<evidence type="ECO:0000256" key="6">
    <source>
        <dbReference type="SAM" id="Phobius"/>
    </source>
</evidence>
<feature type="transmembrane region" description="Helical" evidence="6">
    <location>
        <begin position="138"/>
        <end position="156"/>
    </location>
</feature>
<dbReference type="InterPro" id="IPR030192">
    <property type="entry name" value="YbdG"/>
</dbReference>
<dbReference type="Gene3D" id="2.30.30.60">
    <property type="match status" value="1"/>
</dbReference>
<dbReference type="Pfam" id="PF21082">
    <property type="entry name" value="MS_channel_3rd"/>
    <property type="match status" value="1"/>
</dbReference>
<feature type="transmembrane region" description="Helical" evidence="6">
    <location>
        <begin position="67"/>
        <end position="87"/>
    </location>
</feature>
<evidence type="ECO:0000259" key="8">
    <source>
        <dbReference type="Pfam" id="PF21082"/>
    </source>
</evidence>
<dbReference type="InterPro" id="IPR010920">
    <property type="entry name" value="LSM_dom_sf"/>
</dbReference>
<dbReference type="InterPro" id="IPR023408">
    <property type="entry name" value="MscS_beta-dom_sf"/>
</dbReference>
<sequence>MREEWAVWLVWLGNHPELQTLLASSALVIAAWASNWLVKRILVRGLYKLLRHNHQGQPENLSIIKRLSNIVPALVLSIGVGTIPGLPEAVVTVVRNVCSGFIVLTIALAIGALLDIINLVYQRRSDARQHPIKGYLQVLKIAIYAIATILIIAALIDRSPLILLSGLGAMAAVLMLIFQDTILSLVASVQITSNDIIRVGDWVEMPQLNADGDVIDIALHTVKVQNWDKTITSVPTKRFITDSFKNWRGMQESGGRRIKRSLYLDQQSVHFLDEEERQRLLRFNLLEEYIDEKKREIDDWNAHLAERGQEPVNTRRLTNIGSFRAYVERYLRSHPGIHQEMTLMVRQLSPTADGLPLEIYCFTNTVAWVGYEGIQADIFDHLLAILPEFGLRVFQHPSGADMRELRPAFETEASRSNAAPT</sequence>
<dbReference type="SUPFAM" id="SSF50182">
    <property type="entry name" value="Sm-like ribonucleoproteins"/>
    <property type="match status" value="1"/>
</dbReference>
<evidence type="ECO:0000256" key="4">
    <source>
        <dbReference type="ARBA" id="ARBA00022989"/>
    </source>
</evidence>
<dbReference type="EMBL" id="QJUP01000007">
    <property type="protein sequence ID" value="TBU97980.1"/>
    <property type="molecule type" value="Genomic_DNA"/>
</dbReference>
<keyword evidence="10" id="KW-1185">Reference proteome</keyword>
<dbReference type="PANTHER" id="PTHR30414">
    <property type="entry name" value="MINICONDUCTANCE MECHANOSENSITIVE CHANNEL YBDG"/>
    <property type="match status" value="1"/>
</dbReference>
<accession>A0A4Q9RB39</accession>
<feature type="transmembrane region" description="Helical" evidence="6">
    <location>
        <begin position="93"/>
        <end position="117"/>
    </location>
</feature>
<dbReference type="InterPro" id="IPR049278">
    <property type="entry name" value="MS_channel_C"/>
</dbReference>
<evidence type="ECO:0000256" key="3">
    <source>
        <dbReference type="ARBA" id="ARBA00022692"/>
    </source>
</evidence>
<dbReference type="AlphaFoldDB" id="A0A4Q9RB39"/>
<dbReference type="InterPro" id="IPR006685">
    <property type="entry name" value="MscS_channel_2nd"/>
</dbReference>
<organism evidence="9 10">
    <name type="scientific">Stutzerimonas kirkiae</name>
    <dbReference type="NCBI Taxonomy" id="2211392"/>
    <lineage>
        <taxon>Bacteria</taxon>
        <taxon>Pseudomonadati</taxon>
        <taxon>Pseudomonadota</taxon>
        <taxon>Gammaproteobacteria</taxon>
        <taxon>Pseudomonadales</taxon>
        <taxon>Pseudomonadaceae</taxon>
        <taxon>Stutzerimonas</taxon>
    </lineage>
</organism>
<keyword evidence="4 6" id="KW-1133">Transmembrane helix</keyword>
<feature type="transmembrane region" description="Helical" evidence="6">
    <location>
        <begin position="20"/>
        <end position="38"/>
    </location>
</feature>
<dbReference type="Proteomes" id="UP000292639">
    <property type="component" value="Unassembled WGS sequence"/>
</dbReference>
<dbReference type="Pfam" id="PF00924">
    <property type="entry name" value="MS_channel_2nd"/>
    <property type="match status" value="1"/>
</dbReference>
<evidence type="ECO:0000256" key="2">
    <source>
        <dbReference type="ARBA" id="ARBA00008017"/>
    </source>
</evidence>
<name>A0A4Q9RB39_9GAMM</name>
<dbReference type="GO" id="GO:0071470">
    <property type="term" value="P:cellular response to osmotic stress"/>
    <property type="evidence" value="ECO:0007669"/>
    <property type="project" value="InterPro"/>
</dbReference>
<evidence type="ECO:0000313" key="9">
    <source>
        <dbReference type="EMBL" id="TBU97980.1"/>
    </source>
</evidence>
<reference evidence="9 10" key="1">
    <citation type="submission" date="2018-06" db="EMBL/GenBank/DDBJ databases">
        <title>Three novel Pseudomonas species isolated from symptomatic oak.</title>
        <authorList>
            <person name="Bueno-Gonzalez V."/>
            <person name="Brady C."/>
        </authorList>
    </citation>
    <scope>NUCLEOTIDE SEQUENCE [LARGE SCALE GENOMIC DNA]</scope>
    <source>
        <strain evidence="9 10">P17C</strain>
    </source>
</reference>
<dbReference type="GO" id="GO:0012505">
    <property type="term" value="C:endomembrane system"/>
    <property type="evidence" value="ECO:0007669"/>
    <property type="project" value="UniProtKB-SubCell"/>
</dbReference>
<evidence type="ECO:0000256" key="1">
    <source>
        <dbReference type="ARBA" id="ARBA00004127"/>
    </source>
</evidence>
<dbReference type="RefSeq" id="WP_131183560.1">
    <property type="nucleotide sequence ID" value="NZ_QJUO01000005.1"/>
</dbReference>
<comment type="caution">
    <text evidence="9">The sequence shown here is derived from an EMBL/GenBank/DDBJ whole genome shotgun (WGS) entry which is preliminary data.</text>
</comment>
<gene>
    <name evidence="9" type="ORF">DNJ96_07615</name>
</gene>